<comment type="subunit">
    <text evidence="5">Heterooligomer composed of large and small subunits.</text>
</comment>
<sequence>MPARTDVSQAVYSVSQLNREARQILESGFPPLWVMGELSNFTRAASGHWYFTLKDAHAQVRCAMFRNRNQGLSLRPDNGLQVQLRAQVSLYENRGEFQLIADQMQPAGEGALRMAFEALKARLAAEGLFEASRKRPLPTHPHTIGVITSPTGAALRDILHVLNRRYPAARVVLYPVAVQGVDAAPQIIRALELAGVRREIDVLILARGGGSLEDLWAFNLEEVARAINAFPLPIVTGVGHEIDFTIADFVSDLRAPTPSAAAESVVPDGTDLMRRFRQSEARLAHLTHQRLDRDRLRIQQLSHRLGQCHPERRLEHQRQALDELESRLHRAMRYRLDRTTQRLTVQQARLWAERPLLRLRRGREQLQHLRQALDRSMAGRLAHQASQLANLSRALGSVSPLGTLERGYAIVKRLPDGAVVHAAAQACPGSQVQVHLHQGLLTCLVETSTDL</sequence>
<evidence type="ECO:0000256" key="5">
    <source>
        <dbReference type="HAMAP-Rule" id="MF_00378"/>
    </source>
</evidence>
<keyword evidence="2 5" id="KW-0540">Nuclease</keyword>
<evidence type="ECO:0000256" key="2">
    <source>
        <dbReference type="ARBA" id="ARBA00022722"/>
    </source>
</evidence>
<dbReference type="InterPro" id="IPR020579">
    <property type="entry name" value="Exonuc_VII_lsu_C"/>
</dbReference>
<keyword evidence="1 5" id="KW-0963">Cytoplasm</keyword>
<dbReference type="GO" id="GO:0008855">
    <property type="term" value="F:exodeoxyribonuclease VII activity"/>
    <property type="evidence" value="ECO:0007669"/>
    <property type="project" value="UniProtKB-UniRule"/>
</dbReference>
<dbReference type="Proteomes" id="UP000297890">
    <property type="component" value="Unassembled WGS sequence"/>
</dbReference>
<comment type="catalytic activity">
    <reaction evidence="5 6">
        <text>Exonucleolytic cleavage in either 5'- to 3'- or 3'- to 5'-direction to yield nucleoside 5'-phosphates.</text>
        <dbReference type="EC" id="3.1.11.6"/>
    </reaction>
</comment>
<evidence type="ECO:0000259" key="8">
    <source>
        <dbReference type="Pfam" id="PF13742"/>
    </source>
</evidence>
<comment type="function">
    <text evidence="5">Bidirectionally degrades single-stranded DNA into large acid-insoluble oligonucleotides, which are then degraded further into small acid-soluble oligonucleotides.</text>
</comment>
<organism evidence="9 10">
    <name type="scientific">Candidatus Macondimonas diazotrophica</name>
    <dbReference type="NCBI Taxonomy" id="2305248"/>
    <lineage>
        <taxon>Bacteria</taxon>
        <taxon>Pseudomonadati</taxon>
        <taxon>Pseudomonadota</taxon>
        <taxon>Gammaproteobacteria</taxon>
        <taxon>Chromatiales</taxon>
        <taxon>Ectothiorhodospiraceae</taxon>
        <taxon>Candidatus Macondimonas</taxon>
    </lineage>
</organism>
<dbReference type="RefSeq" id="WP_135281729.1">
    <property type="nucleotide sequence ID" value="NZ_SRIO01000007.1"/>
</dbReference>
<evidence type="ECO:0000313" key="9">
    <source>
        <dbReference type="EMBL" id="TFZ82742.1"/>
    </source>
</evidence>
<comment type="subcellular location">
    <subcellularLocation>
        <location evidence="5 6">Cytoplasm</location>
    </subcellularLocation>
</comment>
<proteinExistence type="inferred from homology"/>
<keyword evidence="3 5" id="KW-0378">Hydrolase</keyword>
<evidence type="ECO:0000313" key="10">
    <source>
        <dbReference type="Proteomes" id="UP000297890"/>
    </source>
</evidence>
<reference evidence="9 10" key="1">
    <citation type="journal article" date="2019" name="ISME J.">
        <title>Candidatus Macondimonas diazotrophica, a novel gammaproteobacterial genus dominating crude-oil-contaminated coastal sediments.</title>
        <authorList>
            <person name="Karthikeyan S."/>
            <person name="Konstantinidis K."/>
        </authorList>
    </citation>
    <scope>NUCLEOTIDE SEQUENCE [LARGE SCALE GENOMIC DNA]</scope>
    <source>
        <strain evidence="9 10">KTK01</strain>
    </source>
</reference>
<feature type="domain" description="OB-fold nucleic acid binding" evidence="8">
    <location>
        <begin position="12"/>
        <end position="105"/>
    </location>
</feature>
<dbReference type="GO" id="GO:0003676">
    <property type="term" value="F:nucleic acid binding"/>
    <property type="evidence" value="ECO:0007669"/>
    <property type="project" value="InterPro"/>
</dbReference>
<dbReference type="InterPro" id="IPR025824">
    <property type="entry name" value="OB-fold_nuc-bd_dom"/>
</dbReference>
<dbReference type="PANTHER" id="PTHR30008:SF0">
    <property type="entry name" value="EXODEOXYRIBONUCLEASE 7 LARGE SUBUNIT"/>
    <property type="match status" value="1"/>
</dbReference>
<dbReference type="EMBL" id="SRIO01000007">
    <property type="protein sequence ID" value="TFZ82742.1"/>
    <property type="molecule type" value="Genomic_DNA"/>
</dbReference>
<comment type="similarity">
    <text evidence="5 6">Belongs to the XseA family.</text>
</comment>
<dbReference type="PANTHER" id="PTHR30008">
    <property type="entry name" value="EXODEOXYRIBONUCLEASE 7 LARGE SUBUNIT"/>
    <property type="match status" value="1"/>
</dbReference>
<evidence type="ECO:0000256" key="4">
    <source>
        <dbReference type="ARBA" id="ARBA00022839"/>
    </source>
</evidence>
<dbReference type="CDD" id="cd04489">
    <property type="entry name" value="ExoVII_LU_OBF"/>
    <property type="match status" value="1"/>
</dbReference>
<dbReference type="GO" id="GO:0009318">
    <property type="term" value="C:exodeoxyribonuclease VII complex"/>
    <property type="evidence" value="ECO:0007669"/>
    <property type="project" value="UniProtKB-UniRule"/>
</dbReference>
<keyword evidence="10" id="KW-1185">Reference proteome</keyword>
<evidence type="ECO:0000256" key="1">
    <source>
        <dbReference type="ARBA" id="ARBA00022490"/>
    </source>
</evidence>
<dbReference type="NCBIfam" id="TIGR00237">
    <property type="entry name" value="xseA"/>
    <property type="match status" value="1"/>
</dbReference>
<protein>
    <recommendedName>
        <fullName evidence="5">Exodeoxyribonuclease 7 large subunit</fullName>
        <ecNumber evidence="5">3.1.11.6</ecNumber>
    </recommendedName>
    <alternativeName>
        <fullName evidence="5">Exodeoxyribonuclease VII large subunit</fullName>
        <shortName evidence="5">Exonuclease VII large subunit</shortName>
    </alternativeName>
</protein>
<accession>A0A4Z0FA32</accession>
<gene>
    <name evidence="5" type="primary">xseA</name>
    <name evidence="9" type="ORF">E4680_07220</name>
</gene>
<evidence type="ECO:0000259" key="7">
    <source>
        <dbReference type="Pfam" id="PF02601"/>
    </source>
</evidence>
<dbReference type="EC" id="3.1.11.6" evidence="5"/>
<name>A0A4Z0FA32_9GAMM</name>
<feature type="domain" description="Exonuclease VII large subunit C-terminal" evidence="7">
    <location>
        <begin position="128"/>
        <end position="443"/>
    </location>
</feature>
<dbReference type="HAMAP" id="MF_00378">
    <property type="entry name" value="Exonuc_7_L"/>
    <property type="match status" value="1"/>
</dbReference>
<dbReference type="AlphaFoldDB" id="A0A4Z0FA32"/>
<dbReference type="GO" id="GO:0006308">
    <property type="term" value="P:DNA catabolic process"/>
    <property type="evidence" value="ECO:0007669"/>
    <property type="project" value="UniProtKB-UniRule"/>
</dbReference>
<evidence type="ECO:0000256" key="6">
    <source>
        <dbReference type="RuleBase" id="RU004355"/>
    </source>
</evidence>
<dbReference type="OrthoDB" id="9802795at2"/>
<dbReference type="GO" id="GO:0005737">
    <property type="term" value="C:cytoplasm"/>
    <property type="evidence" value="ECO:0007669"/>
    <property type="project" value="UniProtKB-SubCell"/>
</dbReference>
<dbReference type="Pfam" id="PF13742">
    <property type="entry name" value="tRNA_anti_2"/>
    <property type="match status" value="1"/>
</dbReference>
<dbReference type="InterPro" id="IPR003753">
    <property type="entry name" value="Exonuc_VII_L"/>
</dbReference>
<dbReference type="Pfam" id="PF02601">
    <property type="entry name" value="Exonuc_VII_L"/>
    <property type="match status" value="1"/>
</dbReference>
<evidence type="ECO:0000256" key="3">
    <source>
        <dbReference type="ARBA" id="ARBA00022801"/>
    </source>
</evidence>
<keyword evidence="4 5" id="KW-0269">Exonuclease</keyword>
<comment type="caution">
    <text evidence="9">The sequence shown here is derived from an EMBL/GenBank/DDBJ whole genome shotgun (WGS) entry which is preliminary data.</text>
</comment>